<protein>
    <submittedName>
        <fullName evidence="2">Membrane-associated protein, putative</fullName>
    </submittedName>
</protein>
<evidence type="ECO:0000313" key="2">
    <source>
        <dbReference type="EMBL" id="CUG05599.1"/>
    </source>
</evidence>
<dbReference type="AlphaFoldDB" id="A0A0S4IWK9"/>
<feature type="transmembrane region" description="Helical" evidence="1">
    <location>
        <begin position="70"/>
        <end position="96"/>
    </location>
</feature>
<dbReference type="VEuPathDB" id="TriTrypDB:BSAL_71030"/>
<dbReference type="EMBL" id="CYKH01000541">
    <property type="protein sequence ID" value="CUG05599.1"/>
    <property type="molecule type" value="Genomic_DNA"/>
</dbReference>
<gene>
    <name evidence="2" type="ORF">BSAL_71030</name>
</gene>
<proteinExistence type="predicted"/>
<keyword evidence="1" id="KW-0812">Transmembrane</keyword>
<name>A0A0S4IWK9_BODSA</name>
<reference evidence="3" key="1">
    <citation type="submission" date="2015-09" db="EMBL/GenBank/DDBJ databases">
        <authorList>
            <consortium name="Pathogen Informatics"/>
        </authorList>
    </citation>
    <scope>NUCLEOTIDE SEQUENCE [LARGE SCALE GENOMIC DNA]</scope>
    <source>
        <strain evidence="3">Lake Konstanz</strain>
    </source>
</reference>
<keyword evidence="3" id="KW-1185">Reference proteome</keyword>
<sequence>MYCMGPCLRLGTTSSRASPSLPISLCASLFPSHFSTLTIADLLSRVAAGDSNVFFRAGVSWQLVFPRRRILLFSVVSTCAASPVAAPMLFVFLFSFPQFAGCPKQNVLRRLHCYTLSTS</sequence>
<keyword evidence="1" id="KW-0472">Membrane</keyword>
<evidence type="ECO:0000256" key="1">
    <source>
        <dbReference type="SAM" id="Phobius"/>
    </source>
</evidence>
<accession>A0A0S4IWK9</accession>
<evidence type="ECO:0000313" key="3">
    <source>
        <dbReference type="Proteomes" id="UP000051952"/>
    </source>
</evidence>
<keyword evidence="1" id="KW-1133">Transmembrane helix</keyword>
<organism evidence="2 3">
    <name type="scientific">Bodo saltans</name>
    <name type="common">Flagellated protozoan</name>
    <dbReference type="NCBI Taxonomy" id="75058"/>
    <lineage>
        <taxon>Eukaryota</taxon>
        <taxon>Discoba</taxon>
        <taxon>Euglenozoa</taxon>
        <taxon>Kinetoplastea</taxon>
        <taxon>Metakinetoplastina</taxon>
        <taxon>Eubodonida</taxon>
        <taxon>Bodonidae</taxon>
        <taxon>Bodo</taxon>
    </lineage>
</organism>
<dbReference type="Proteomes" id="UP000051952">
    <property type="component" value="Unassembled WGS sequence"/>
</dbReference>